<proteinExistence type="predicted"/>
<sequence>MIFELHQAISILERTPGVLKSLLFDVGEEWSTANEGRDSWSPFDVVGHLIHGENTDWLVRTQHILEHGPEIPFEPYDRFAQFENSKGKNFEDLLNEFEMLRAKNIKTLKSLNLTNDDFERKGMHPGLGEVTLSQLLSAWVVHDLGHIAQISRVLAKHYKNEVGPWTQYLTILNFTPKE</sequence>
<feature type="domain" description="DinB-like" evidence="1">
    <location>
        <begin position="12"/>
        <end position="150"/>
    </location>
</feature>
<accession>A0A4Q8QKR4</accession>
<evidence type="ECO:0000313" key="2">
    <source>
        <dbReference type="EMBL" id="TAI48836.1"/>
    </source>
</evidence>
<dbReference type="AlphaFoldDB" id="A0A4Q8QKR4"/>
<organism evidence="2 3">
    <name type="scientific">Flagellimonas allohymeniacidonis</name>
    <dbReference type="NCBI Taxonomy" id="2517819"/>
    <lineage>
        <taxon>Bacteria</taxon>
        <taxon>Pseudomonadati</taxon>
        <taxon>Bacteroidota</taxon>
        <taxon>Flavobacteriia</taxon>
        <taxon>Flavobacteriales</taxon>
        <taxon>Flavobacteriaceae</taxon>
        <taxon>Flagellimonas</taxon>
    </lineage>
</organism>
<evidence type="ECO:0000259" key="1">
    <source>
        <dbReference type="Pfam" id="PF12867"/>
    </source>
</evidence>
<dbReference type="Gene3D" id="1.20.120.450">
    <property type="entry name" value="dinb family like domain"/>
    <property type="match status" value="1"/>
</dbReference>
<dbReference type="Pfam" id="PF12867">
    <property type="entry name" value="DinB_2"/>
    <property type="match status" value="1"/>
</dbReference>
<reference evidence="2 3" key="1">
    <citation type="submission" date="2019-02" db="EMBL/GenBank/DDBJ databases">
        <title>Draft genome sequence of Muricauda sp. 176CP4-71.</title>
        <authorList>
            <person name="Park J.-S."/>
        </authorList>
    </citation>
    <scope>NUCLEOTIDE SEQUENCE [LARGE SCALE GENOMIC DNA]</scope>
    <source>
        <strain evidence="2 3">176CP4-71</strain>
    </source>
</reference>
<gene>
    <name evidence="2" type="ORF">EW142_03285</name>
</gene>
<protein>
    <submittedName>
        <fullName evidence="2">DinB family protein</fullName>
    </submittedName>
</protein>
<dbReference type="EMBL" id="SGIU01000001">
    <property type="protein sequence ID" value="TAI48836.1"/>
    <property type="molecule type" value="Genomic_DNA"/>
</dbReference>
<dbReference type="InterPro" id="IPR034660">
    <property type="entry name" value="DinB/YfiT-like"/>
</dbReference>
<keyword evidence="3" id="KW-1185">Reference proteome</keyword>
<dbReference type="InterPro" id="IPR024775">
    <property type="entry name" value="DinB-like"/>
</dbReference>
<dbReference type="Proteomes" id="UP000291981">
    <property type="component" value="Unassembled WGS sequence"/>
</dbReference>
<name>A0A4Q8QKR4_9FLAO</name>
<dbReference type="SUPFAM" id="SSF109854">
    <property type="entry name" value="DinB/YfiT-like putative metalloenzymes"/>
    <property type="match status" value="1"/>
</dbReference>
<dbReference type="RefSeq" id="WP_130609607.1">
    <property type="nucleotide sequence ID" value="NZ_SGIU01000001.1"/>
</dbReference>
<dbReference type="OrthoDB" id="1434917at2"/>
<evidence type="ECO:0000313" key="3">
    <source>
        <dbReference type="Proteomes" id="UP000291981"/>
    </source>
</evidence>
<comment type="caution">
    <text evidence="2">The sequence shown here is derived from an EMBL/GenBank/DDBJ whole genome shotgun (WGS) entry which is preliminary data.</text>
</comment>